<dbReference type="Pfam" id="PF01148">
    <property type="entry name" value="CTP_transf_1"/>
    <property type="match status" value="1"/>
</dbReference>
<dbReference type="RefSeq" id="WP_093210684.1">
    <property type="nucleotide sequence ID" value="NZ_FNFL01000001.1"/>
</dbReference>
<dbReference type="Proteomes" id="UP000198694">
    <property type="component" value="Unassembled WGS sequence"/>
</dbReference>
<evidence type="ECO:0000256" key="13">
    <source>
        <dbReference type="ARBA" id="ARBA00022989"/>
    </source>
</evidence>
<comment type="pathway">
    <text evidence="4">Lipid metabolism.</text>
</comment>
<keyword evidence="15 19" id="KW-0472">Membrane</keyword>
<gene>
    <name evidence="20" type="ORF">SAMN05216243_0482</name>
</gene>
<keyword evidence="12 18" id="KW-0548">Nucleotidyltransferase</keyword>
<keyword evidence="8" id="KW-1003">Cell membrane</keyword>
<keyword evidence="11 18" id="KW-0812">Transmembrane</keyword>
<evidence type="ECO:0000256" key="19">
    <source>
        <dbReference type="SAM" id="Phobius"/>
    </source>
</evidence>
<comment type="similarity">
    <text evidence="5 18">Belongs to the CDS family.</text>
</comment>
<dbReference type="EC" id="2.7.7.41" evidence="6 18"/>
<feature type="transmembrane region" description="Helical" evidence="19">
    <location>
        <begin position="6"/>
        <end position="26"/>
    </location>
</feature>
<feature type="transmembrane region" description="Helical" evidence="19">
    <location>
        <begin position="47"/>
        <end position="64"/>
    </location>
</feature>
<sequence length="263" mass="29477">MKQRIITAVIAILLFFPIVFFGGWPFKTLVYIIATIGVLELLKMRMTVNYVVPFALTILLLWALLIPLTEHEIMDLLQINKTEMTLTAVLLLLSYTVLVKNKFTFEDAGFLVLSAIYVGTGFYYFMDAREAGPEFIFYGIIVVLATDTGAYFCGRAFGRRKLWPEISPNKTIEGAVGGVVLACVVAVIFHLIFPLPHNLGIIVFVTILASFVGQIGDLVESAFKRYYDVKDSGNLLPGHGGILDRFDSWLFIFPLLHLIHFIS</sequence>
<evidence type="ECO:0000256" key="14">
    <source>
        <dbReference type="ARBA" id="ARBA00023098"/>
    </source>
</evidence>
<name>A0A1G8W258_9BACI</name>
<accession>A0A1G8W258</accession>
<keyword evidence="21" id="KW-1185">Reference proteome</keyword>
<evidence type="ECO:0000256" key="6">
    <source>
        <dbReference type="ARBA" id="ARBA00012487"/>
    </source>
</evidence>
<evidence type="ECO:0000256" key="1">
    <source>
        <dbReference type="ARBA" id="ARBA00001698"/>
    </source>
</evidence>
<evidence type="ECO:0000256" key="2">
    <source>
        <dbReference type="ARBA" id="ARBA00004651"/>
    </source>
</evidence>
<evidence type="ECO:0000256" key="5">
    <source>
        <dbReference type="ARBA" id="ARBA00010185"/>
    </source>
</evidence>
<dbReference type="InterPro" id="IPR000374">
    <property type="entry name" value="PC_trans"/>
</dbReference>
<keyword evidence="17" id="KW-1208">Phospholipid metabolism</keyword>
<evidence type="ECO:0000256" key="3">
    <source>
        <dbReference type="ARBA" id="ARBA00005119"/>
    </source>
</evidence>
<evidence type="ECO:0000256" key="9">
    <source>
        <dbReference type="ARBA" id="ARBA00022516"/>
    </source>
</evidence>
<dbReference type="PANTHER" id="PTHR46382:SF1">
    <property type="entry name" value="PHOSPHATIDATE CYTIDYLYLTRANSFERASE"/>
    <property type="match status" value="1"/>
</dbReference>
<keyword evidence="16" id="KW-0594">Phospholipid biosynthesis</keyword>
<comment type="subcellular location">
    <subcellularLocation>
        <location evidence="2">Cell membrane</location>
        <topology evidence="2">Multi-pass membrane protein</topology>
    </subcellularLocation>
</comment>
<proteinExistence type="inferred from homology"/>
<evidence type="ECO:0000313" key="21">
    <source>
        <dbReference type="Proteomes" id="UP000198694"/>
    </source>
</evidence>
<protein>
    <recommendedName>
        <fullName evidence="7 18">Phosphatidate cytidylyltransferase</fullName>
        <ecNumber evidence="6 18">2.7.7.41</ecNumber>
    </recommendedName>
</protein>
<evidence type="ECO:0000313" key="20">
    <source>
        <dbReference type="EMBL" id="SDJ71805.1"/>
    </source>
</evidence>
<dbReference type="OrthoDB" id="9799199at2"/>
<dbReference type="PANTHER" id="PTHR46382">
    <property type="entry name" value="PHOSPHATIDATE CYTIDYLYLTRANSFERASE"/>
    <property type="match status" value="1"/>
</dbReference>
<organism evidence="20 21">
    <name type="scientific">Sediminibacillus albus</name>
    <dbReference type="NCBI Taxonomy" id="407036"/>
    <lineage>
        <taxon>Bacteria</taxon>
        <taxon>Bacillati</taxon>
        <taxon>Bacillota</taxon>
        <taxon>Bacilli</taxon>
        <taxon>Bacillales</taxon>
        <taxon>Bacillaceae</taxon>
        <taxon>Sediminibacillus</taxon>
    </lineage>
</organism>
<reference evidence="20 21" key="1">
    <citation type="submission" date="2016-10" db="EMBL/GenBank/DDBJ databases">
        <authorList>
            <person name="de Groot N.N."/>
        </authorList>
    </citation>
    <scope>NUCLEOTIDE SEQUENCE [LARGE SCALE GENOMIC DNA]</scope>
    <source>
        <strain evidence="20 21">CGMCC 1.6502</strain>
    </source>
</reference>
<evidence type="ECO:0000256" key="17">
    <source>
        <dbReference type="ARBA" id="ARBA00023264"/>
    </source>
</evidence>
<feature type="transmembrane region" description="Helical" evidence="19">
    <location>
        <begin position="84"/>
        <end position="101"/>
    </location>
</feature>
<dbReference type="GO" id="GO:0016024">
    <property type="term" value="P:CDP-diacylglycerol biosynthetic process"/>
    <property type="evidence" value="ECO:0007669"/>
    <property type="project" value="UniProtKB-UniPathway"/>
</dbReference>
<evidence type="ECO:0000256" key="4">
    <source>
        <dbReference type="ARBA" id="ARBA00005189"/>
    </source>
</evidence>
<feature type="transmembrane region" description="Helical" evidence="19">
    <location>
        <begin position="108"/>
        <end position="126"/>
    </location>
</feature>
<evidence type="ECO:0000256" key="16">
    <source>
        <dbReference type="ARBA" id="ARBA00023209"/>
    </source>
</evidence>
<keyword evidence="13 19" id="KW-1133">Transmembrane helix</keyword>
<dbReference type="EMBL" id="FNFL01000001">
    <property type="protein sequence ID" value="SDJ71805.1"/>
    <property type="molecule type" value="Genomic_DNA"/>
</dbReference>
<keyword evidence="10 18" id="KW-0808">Transferase</keyword>
<keyword evidence="9" id="KW-0444">Lipid biosynthesis</keyword>
<dbReference type="UniPathway" id="UPA00557">
    <property type="reaction ID" value="UER00614"/>
</dbReference>
<dbReference type="PROSITE" id="PS01315">
    <property type="entry name" value="CDS"/>
    <property type="match status" value="1"/>
</dbReference>
<evidence type="ECO:0000256" key="8">
    <source>
        <dbReference type="ARBA" id="ARBA00022475"/>
    </source>
</evidence>
<evidence type="ECO:0000256" key="10">
    <source>
        <dbReference type="ARBA" id="ARBA00022679"/>
    </source>
</evidence>
<keyword evidence="14" id="KW-0443">Lipid metabolism</keyword>
<dbReference type="STRING" id="407036.SAMN05216243_0482"/>
<evidence type="ECO:0000256" key="15">
    <source>
        <dbReference type="ARBA" id="ARBA00023136"/>
    </source>
</evidence>
<feature type="transmembrane region" description="Helical" evidence="19">
    <location>
        <begin position="199"/>
        <end position="219"/>
    </location>
</feature>
<feature type="transmembrane region" description="Helical" evidence="19">
    <location>
        <begin position="174"/>
        <end position="193"/>
    </location>
</feature>
<comment type="catalytic activity">
    <reaction evidence="1 18">
        <text>a 1,2-diacyl-sn-glycero-3-phosphate + CTP + H(+) = a CDP-1,2-diacyl-sn-glycerol + diphosphate</text>
        <dbReference type="Rhea" id="RHEA:16229"/>
        <dbReference type="ChEBI" id="CHEBI:15378"/>
        <dbReference type="ChEBI" id="CHEBI:33019"/>
        <dbReference type="ChEBI" id="CHEBI:37563"/>
        <dbReference type="ChEBI" id="CHEBI:58332"/>
        <dbReference type="ChEBI" id="CHEBI:58608"/>
        <dbReference type="EC" id="2.7.7.41"/>
    </reaction>
</comment>
<dbReference type="AlphaFoldDB" id="A0A1G8W258"/>
<evidence type="ECO:0000256" key="12">
    <source>
        <dbReference type="ARBA" id="ARBA00022695"/>
    </source>
</evidence>
<evidence type="ECO:0000256" key="11">
    <source>
        <dbReference type="ARBA" id="ARBA00022692"/>
    </source>
</evidence>
<comment type="pathway">
    <text evidence="3 18">Phospholipid metabolism; CDP-diacylglycerol biosynthesis; CDP-diacylglycerol from sn-glycerol 3-phosphate: step 3/3.</text>
</comment>
<evidence type="ECO:0000256" key="7">
    <source>
        <dbReference type="ARBA" id="ARBA00019373"/>
    </source>
</evidence>
<dbReference type="GO" id="GO:0005886">
    <property type="term" value="C:plasma membrane"/>
    <property type="evidence" value="ECO:0007669"/>
    <property type="project" value="UniProtKB-SubCell"/>
</dbReference>
<evidence type="ECO:0000256" key="18">
    <source>
        <dbReference type="RuleBase" id="RU003938"/>
    </source>
</evidence>
<feature type="transmembrane region" description="Helical" evidence="19">
    <location>
        <begin position="132"/>
        <end position="153"/>
    </location>
</feature>
<dbReference type="GO" id="GO:0004605">
    <property type="term" value="F:phosphatidate cytidylyltransferase activity"/>
    <property type="evidence" value="ECO:0007669"/>
    <property type="project" value="UniProtKB-EC"/>
</dbReference>